<dbReference type="InterPro" id="IPR050295">
    <property type="entry name" value="Plant_2OG-oxidoreductases"/>
</dbReference>
<evidence type="ECO:0000259" key="6">
    <source>
        <dbReference type="Pfam" id="PF14226"/>
    </source>
</evidence>
<dbReference type="SUPFAM" id="SSF51197">
    <property type="entry name" value="Clavaminate synthase-like"/>
    <property type="match status" value="1"/>
</dbReference>
<reference evidence="7 8" key="1">
    <citation type="submission" date="2024-01" db="EMBL/GenBank/DDBJ databases">
        <authorList>
            <person name="Waweru B."/>
        </authorList>
    </citation>
    <scope>NUCLEOTIDE SEQUENCE [LARGE SCALE GENOMIC DNA]</scope>
</reference>
<evidence type="ECO:0000256" key="3">
    <source>
        <dbReference type="ARBA" id="ARBA00023004"/>
    </source>
</evidence>
<name>A0AAV1RCI6_9ROSI</name>
<feature type="signal peptide" evidence="4">
    <location>
        <begin position="1"/>
        <end position="18"/>
    </location>
</feature>
<sequence>MPILLQFLLILFSQTTQGHISHGYPLCPHPIIDLNDPDRFQLVQQVSRACKEYGFFQITNHGVQQELCERMMGAITEFFELPPEEKAQFFTTELTKQVKLLNYYLKIDGQDEKVTMRSESFSHPWHPLDDIIHLLPQNPPQEVVAECGEEVRALINRLLSLISQGLGLEKGVLKKRLAVHTGLSTLAVLRQSEGVGGLQVIKDGKWVAVDPVPNAFVINIGDQIQVI</sequence>
<dbReference type="PANTHER" id="PTHR47991">
    <property type="entry name" value="OXOGLUTARATE/IRON-DEPENDENT DIOXYGENASE"/>
    <property type="match status" value="1"/>
</dbReference>
<evidence type="ECO:0000256" key="2">
    <source>
        <dbReference type="ARBA" id="ARBA00022896"/>
    </source>
</evidence>
<proteinExistence type="predicted"/>
<dbReference type="InterPro" id="IPR026992">
    <property type="entry name" value="DIOX_N"/>
</dbReference>
<dbReference type="GO" id="GO:0031418">
    <property type="term" value="F:L-ascorbic acid binding"/>
    <property type="evidence" value="ECO:0007669"/>
    <property type="project" value="UniProtKB-KW"/>
</dbReference>
<dbReference type="InterPro" id="IPR044861">
    <property type="entry name" value="IPNS-like_FE2OG_OXY"/>
</dbReference>
<dbReference type="Proteomes" id="UP001314170">
    <property type="component" value="Unassembled WGS sequence"/>
</dbReference>
<evidence type="ECO:0000256" key="4">
    <source>
        <dbReference type="SAM" id="SignalP"/>
    </source>
</evidence>
<dbReference type="Gene3D" id="2.60.120.330">
    <property type="entry name" value="B-lactam Antibiotic, Isopenicillin N Synthase, Chain"/>
    <property type="match status" value="2"/>
</dbReference>
<accession>A0AAV1RCI6</accession>
<dbReference type="Pfam" id="PF03171">
    <property type="entry name" value="2OG-FeII_Oxy"/>
    <property type="match status" value="1"/>
</dbReference>
<evidence type="ECO:0000256" key="1">
    <source>
        <dbReference type="ARBA" id="ARBA00022723"/>
    </source>
</evidence>
<organism evidence="7 8">
    <name type="scientific">Dovyalis caffra</name>
    <dbReference type="NCBI Taxonomy" id="77055"/>
    <lineage>
        <taxon>Eukaryota</taxon>
        <taxon>Viridiplantae</taxon>
        <taxon>Streptophyta</taxon>
        <taxon>Embryophyta</taxon>
        <taxon>Tracheophyta</taxon>
        <taxon>Spermatophyta</taxon>
        <taxon>Magnoliopsida</taxon>
        <taxon>eudicotyledons</taxon>
        <taxon>Gunneridae</taxon>
        <taxon>Pentapetalae</taxon>
        <taxon>rosids</taxon>
        <taxon>fabids</taxon>
        <taxon>Malpighiales</taxon>
        <taxon>Salicaceae</taxon>
        <taxon>Flacourtieae</taxon>
        <taxon>Dovyalis</taxon>
    </lineage>
</organism>
<feature type="domain" description="Isopenicillin N synthase-like Fe(2+) 2OG dioxygenase" evidence="5">
    <location>
        <begin position="175"/>
        <end position="227"/>
    </location>
</feature>
<feature type="domain" description="Non-haem dioxygenase N-terminal" evidence="6">
    <location>
        <begin position="30"/>
        <end position="130"/>
    </location>
</feature>
<dbReference type="Pfam" id="PF14226">
    <property type="entry name" value="DIOX_N"/>
    <property type="match status" value="1"/>
</dbReference>
<dbReference type="InterPro" id="IPR027443">
    <property type="entry name" value="IPNS-like_sf"/>
</dbReference>
<dbReference type="AlphaFoldDB" id="A0AAV1RCI6"/>
<dbReference type="GO" id="GO:0046872">
    <property type="term" value="F:metal ion binding"/>
    <property type="evidence" value="ECO:0007669"/>
    <property type="project" value="UniProtKB-KW"/>
</dbReference>
<keyword evidence="8" id="KW-1185">Reference proteome</keyword>
<evidence type="ECO:0000313" key="7">
    <source>
        <dbReference type="EMBL" id="CAK7332563.1"/>
    </source>
</evidence>
<keyword evidence="2" id="KW-0847">Vitamin C</keyword>
<feature type="chain" id="PRO_5043875214" evidence="4">
    <location>
        <begin position="19"/>
        <end position="227"/>
    </location>
</feature>
<gene>
    <name evidence="7" type="ORF">DCAF_LOCUS9044</name>
</gene>
<protein>
    <submittedName>
        <fullName evidence="7">Uncharacterized protein</fullName>
    </submittedName>
</protein>
<evidence type="ECO:0000259" key="5">
    <source>
        <dbReference type="Pfam" id="PF03171"/>
    </source>
</evidence>
<dbReference type="EMBL" id="CAWUPB010000913">
    <property type="protein sequence ID" value="CAK7332563.1"/>
    <property type="molecule type" value="Genomic_DNA"/>
</dbReference>
<keyword evidence="1" id="KW-0479">Metal-binding</keyword>
<comment type="caution">
    <text evidence="7">The sequence shown here is derived from an EMBL/GenBank/DDBJ whole genome shotgun (WGS) entry which is preliminary data.</text>
</comment>
<keyword evidence="4" id="KW-0732">Signal</keyword>
<evidence type="ECO:0000313" key="8">
    <source>
        <dbReference type="Proteomes" id="UP001314170"/>
    </source>
</evidence>
<keyword evidence="3" id="KW-0408">Iron</keyword>